<keyword evidence="3" id="KW-1185">Reference proteome</keyword>
<accession>A0ABD1V5P5</accession>
<dbReference type="PROSITE" id="PS50011">
    <property type="entry name" value="PROTEIN_KINASE_DOM"/>
    <property type="match status" value="1"/>
</dbReference>
<dbReference type="GO" id="GO:0016301">
    <property type="term" value="F:kinase activity"/>
    <property type="evidence" value="ECO:0007669"/>
    <property type="project" value="UniProtKB-KW"/>
</dbReference>
<dbReference type="EMBL" id="JBFOLK010000002">
    <property type="protein sequence ID" value="KAL2532666.1"/>
    <property type="molecule type" value="Genomic_DNA"/>
</dbReference>
<dbReference type="Proteomes" id="UP001604336">
    <property type="component" value="Unassembled WGS sequence"/>
</dbReference>
<evidence type="ECO:0000259" key="1">
    <source>
        <dbReference type="PROSITE" id="PS50011"/>
    </source>
</evidence>
<sequence>MVRGFNYLHLNGVVHEDIKGQNILIREDGLKIADFGCSKLIHKDDDSVAGKSRFFGTPAYMAPKVSRCEEQGFVADIWSLGCTVIEMAMGCFPWPEIHDPVSALYKIGYSSHDVPEFPSWLSNKAKEFLSKCLLRDAKLRWTAEELMEHSFFRRLEDNCGEAREFTRKSPTSVLDQGFWDSMEAIPEYSSRSLSNGALEWSFGGH</sequence>
<keyword evidence="2" id="KW-0418">Kinase</keyword>
<proteinExistence type="predicted"/>
<dbReference type="Pfam" id="PF00069">
    <property type="entry name" value="Pkinase"/>
    <property type="match status" value="1"/>
</dbReference>
<evidence type="ECO:0000313" key="2">
    <source>
        <dbReference type="EMBL" id="KAL2532666.1"/>
    </source>
</evidence>
<dbReference type="PANTHER" id="PTHR48011">
    <property type="entry name" value="CCR4-NOT TRANSCRIPTIONAL COMPLEX SUBUNIT CAF120-RELATED"/>
    <property type="match status" value="1"/>
</dbReference>
<dbReference type="PANTHER" id="PTHR48011:SF76">
    <property type="entry name" value="MITOGEN-ACTIVATED PROTEIN KINASE KINASE KINASE 15"/>
    <property type="match status" value="1"/>
</dbReference>
<comment type="caution">
    <text evidence="2">The sequence shown here is derived from an EMBL/GenBank/DDBJ whole genome shotgun (WGS) entry which is preliminary data.</text>
</comment>
<keyword evidence="2" id="KW-0808">Transferase</keyword>
<dbReference type="SUPFAM" id="SSF56112">
    <property type="entry name" value="Protein kinase-like (PK-like)"/>
    <property type="match status" value="1"/>
</dbReference>
<dbReference type="InterPro" id="IPR052751">
    <property type="entry name" value="Plant_MAPKKK"/>
</dbReference>
<reference evidence="3" key="1">
    <citation type="submission" date="2024-07" db="EMBL/GenBank/DDBJ databases">
        <title>Two chromosome-level genome assemblies of Korean endemic species Abeliophyllum distichum and Forsythia ovata (Oleaceae).</title>
        <authorList>
            <person name="Jang H."/>
        </authorList>
    </citation>
    <scope>NUCLEOTIDE SEQUENCE [LARGE SCALE GENOMIC DNA]</scope>
</reference>
<dbReference type="AlphaFoldDB" id="A0ABD1V5P5"/>
<dbReference type="Gene3D" id="1.10.510.10">
    <property type="entry name" value="Transferase(Phosphotransferase) domain 1"/>
    <property type="match status" value="1"/>
</dbReference>
<feature type="domain" description="Protein kinase" evidence="1">
    <location>
        <begin position="1"/>
        <end position="152"/>
    </location>
</feature>
<dbReference type="InterPro" id="IPR008271">
    <property type="entry name" value="Ser/Thr_kinase_AS"/>
</dbReference>
<organism evidence="2 3">
    <name type="scientific">Abeliophyllum distichum</name>
    <dbReference type="NCBI Taxonomy" id="126358"/>
    <lineage>
        <taxon>Eukaryota</taxon>
        <taxon>Viridiplantae</taxon>
        <taxon>Streptophyta</taxon>
        <taxon>Embryophyta</taxon>
        <taxon>Tracheophyta</taxon>
        <taxon>Spermatophyta</taxon>
        <taxon>Magnoliopsida</taxon>
        <taxon>eudicotyledons</taxon>
        <taxon>Gunneridae</taxon>
        <taxon>Pentapetalae</taxon>
        <taxon>asterids</taxon>
        <taxon>lamiids</taxon>
        <taxon>Lamiales</taxon>
        <taxon>Oleaceae</taxon>
        <taxon>Forsythieae</taxon>
        <taxon>Abeliophyllum</taxon>
    </lineage>
</organism>
<gene>
    <name evidence="2" type="ORF">Adt_06017</name>
</gene>
<dbReference type="InterPro" id="IPR011009">
    <property type="entry name" value="Kinase-like_dom_sf"/>
</dbReference>
<name>A0ABD1V5P5_9LAMI</name>
<dbReference type="InterPro" id="IPR000719">
    <property type="entry name" value="Prot_kinase_dom"/>
</dbReference>
<dbReference type="SMART" id="SM00220">
    <property type="entry name" value="S_TKc"/>
    <property type="match status" value="1"/>
</dbReference>
<evidence type="ECO:0000313" key="3">
    <source>
        <dbReference type="Proteomes" id="UP001604336"/>
    </source>
</evidence>
<protein>
    <submittedName>
        <fullName evidence="2">Mitogen-activated protein kinase kinase kinase 16</fullName>
    </submittedName>
</protein>
<dbReference type="PROSITE" id="PS00108">
    <property type="entry name" value="PROTEIN_KINASE_ST"/>
    <property type="match status" value="1"/>
</dbReference>